<dbReference type="InterPro" id="IPR036259">
    <property type="entry name" value="MFS_trans_sf"/>
</dbReference>
<sequence>MVDTNQEGFESLETLDNTQQEDVSNVSDHEHDKIIRPMRALTKQLILQTLSVSILAFHKVSSDVIMSAYLAAPPDISTQKLAGGFGYGDSTIGFILLPHAIMQPSPKYGSCRGLSTRWGHSRHTVSCSAPTRSSTPLHYFCLGLSVTSSILALILVVLELWFNVVLPSIGYICSTIFAAASFCCLARSVGPLVTGKVYEVGDRIGYAGLAFWVLAAVAVAGGVESFWLRDQV</sequence>
<evidence type="ECO:0000256" key="1">
    <source>
        <dbReference type="SAM" id="MobiDB-lite"/>
    </source>
</evidence>
<proteinExistence type="predicted"/>
<dbReference type="SUPFAM" id="SSF103473">
    <property type="entry name" value="MFS general substrate transporter"/>
    <property type="match status" value="1"/>
</dbReference>
<keyword evidence="2" id="KW-1133">Transmembrane helix</keyword>
<feature type="compositionally biased region" description="Polar residues" evidence="1">
    <location>
        <begin position="1"/>
        <end position="26"/>
    </location>
</feature>
<evidence type="ECO:0000313" key="4">
    <source>
        <dbReference type="Proteomes" id="UP001322138"/>
    </source>
</evidence>
<protein>
    <submittedName>
        <fullName evidence="3">Uncharacterized protein</fullName>
    </submittedName>
</protein>
<dbReference type="Proteomes" id="UP001322138">
    <property type="component" value="Unassembled WGS sequence"/>
</dbReference>
<name>A0ABR0FEB4_9PEZI</name>
<comment type="caution">
    <text evidence="3">The sequence shown here is derived from an EMBL/GenBank/DDBJ whole genome shotgun (WGS) entry which is preliminary data.</text>
</comment>
<feature type="transmembrane region" description="Helical" evidence="2">
    <location>
        <begin position="169"/>
        <end position="189"/>
    </location>
</feature>
<keyword evidence="2" id="KW-0472">Membrane</keyword>
<accession>A0ABR0FEB4</accession>
<feature type="transmembrane region" description="Helical" evidence="2">
    <location>
        <begin position="137"/>
        <end position="162"/>
    </location>
</feature>
<organism evidence="3 4">
    <name type="scientific">Podospora bellae-mahoneyi</name>
    <dbReference type="NCBI Taxonomy" id="2093777"/>
    <lineage>
        <taxon>Eukaryota</taxon>
        <taxon>Fungi</taxon>
        <taxon>Dikarya</taxon>
        <taxon>Ascomycota</taxon>
        <taxon>Pezizomycotina</taxon>
        <taxon>Sordariomycetes</taxon>
        <taxon>Sordariomycetidae</taxon>
        <taxon>Sordariales</taxon>
        <taxon>Podosporaceae</taxon>
        <taxon>Podospora</taxon>
    </lineage>
</organism>
<feature type="region of interest" description="Disordered" evidence="1">
    <location>
        <begin position="1"/>
        <end position="31"/>
    </location>
</feature>
<evidence type="ECO:0000256" key="2">
    <source>
        <dbReference type="SAM" id="Phobius"/>
    </source>
</evidence>
<keyword evidence="2" id="KW-0812">Transmembrane</keyword>
<keyword evidence="4" id="KW-1185">Reference proteome</keyword>
<reference evidence="3 4" key="1">
    <citation type="journal article" date="2023" name="bioRxiv">
        <title>High-quality genome assemblies of four members of thePodospora anserinaspecies complex.</title>
        <authorList>
            <person name="Ament-Velasquez S.L."/>
            <person name="Vogan A.A."/>
            <person name="Wallerman O."/>
            <person name="Hartmann F."/>
            <person name="Gautier V."/>
            <person name="Silar P."/>
            <person name="Giraud T."/>
            <person name="Johannesson H."/>
        </authorList>
    </citation>
    <scope>NUCLEOTIDE SEQUENCE [LARGE SCALE GENOMIC DNA]</scope>
    <source>
        <strain evidence="3 4">CBS 112042</strain>
    </source>
</reference>
<dbReference type="GeneID" id="87892154"/>
<evidence type="ECO:0000313" key="3">
    <source>
        <dbReference type="EMBL" id="KAK4642109.1"/>
    </source>
</evidence>
<dbReference type="EMBL" id="JAFFGZ010000007">
    <property type="protein sequence ID" value="KAK4642109.1"/>
    <property type="molecule type" value="Genomic_DNA"/>
</dbReference>
<feature type="transmembrane region" description="Helical" evidence="2">
    <location>
        <begin position="209"/>
        <end position="228"/>
    </location>
</feature>
<gene>
    <name evidence="3" type="ORF">QC761_0081100</name>
</gene>
<dbReference type="RefSeq" id="XP_062731085.1">
    <property type="nucleotide sequence ID" value="XM_062872844.1"/>
</dbReference>